<gene>
    <name evidence="3" type="ORF">QO005_003917</name>
</gene>
<keyword evidence="3" id="KW-0378">Hydrolase</keyword>
<keyword evidence="1" id="KW-0732">Signal</keyword>
<keyword evidence="3" id="KW-0255">Endonuclease</keyword>
<feature type="chain" id="PRO_5045528818" evidence="1">
    <location>
        <begin position="28"/>
        <end position="155"/>
    </location>
</feature>
<dbReference type="InterPro" id="IPR016071">
    <property type="entry name" value="Staphylococal_nuclease_OB-fold"/>
</dbReference>
<dbReference type="InterPro" id="IPR035437">
    <property type="entry name" value="SNase_OB-fold_sf"/>
</dbReference>
<name>A0ABU0IH58_9HYPH</name>
<evidence type="ECO:0000313" key="4">
    <source>
        <dbReference type="Proteomes" id="UP001235269"/>
    </source>
</evidence>
<evidence type="ECO:0000259" key="2">
    <source>
        <dbReference type="PROSITE" id="PS50830"/>
    </source>
</evidence>
<dbReference type="SUPFAM" id="SSF50199">
    <property type="entry name" value="Staphylococcal nuclease"/>
    <property type="match status" value="1"/>
</dbReference>
<comment type="caution">
    <text evidence="3">The sequence shown here is derived from an EMBL/GenBank/DDBJ whole genome shotgun (WGS) entry which is preliminary data.</text>
</comment>
<dbReference type="EMBL" id="JAUSWH010000015">
    <property type="protein sequence ID" value="MDQ0457559.1"/>
    <property type="molecule type" value="Genomic_DNA"/>
</dbReference>
<organism evidence="3 4">
    <name type="scientific">Rhizobium paknamense</name>
    <dbReference type="NCBI Taxonomy" id="1206817"/>
    <lineage>
        <taxon>Bacteria</taxon>
        <taxon>Pseudomonadati</taxon>
        <taxon>Pseudomonadota</taxon>
        <taxon>Alphaproteobacteria</taxon>
        <taxon>Hyphomicrobiales</taxon>
        <taxon>Rhizobiaceae</taxon>
        <taxon>Rhizobium/Agrobacterium group</taxon>
        <taxon>Rhizobium</taxon>
    </lineage>
</organism>
<keyword evidence="3" id="KW-0540">Nuclease</keyword>
<dbReference type="PROSITE" id="PS50830">
    <property type="entry name" value="TNASE_3"/>
    <property type="match status" value="1"/>
</dbReference>
<dbReference type="GO" id="GO:0004519">
    <property type="term" value="F:endonuclease activity"/>
    <property type="evidence" value="ECO:0007669"/>
    <property type="project" value="UniProtKB-KW"/>
</dbReference>
<dbReference type="Proteomes" id="UP001235269">
    <property type="component" value="Unassembled WGS sequence"/>
</dbReference>
<keyword evidence="4" id="KW-1185">Reference proteome</keyword>
<sequence>MNSKATRIRRFGLIGKTMIPLAVGAMAFGTCVAGASGDELSADFTICGEGRRVNCVVDGDTFWFQRQKVRVADVDAPELSPPRCEAERRSGMAAKQMLFALLNAGPFTLAPADRDADRYGRKLRIVLRNGQSIGEMLIAAKLARPWTGSRRGWCD</sequence>
<evidence type="ECO:0000313" key="3">
    <source>
        <dbReference type="EMBL" id="MDQ0457559.1"/>
    </source>
</evidence>
<proteinExistence type="predicted"/>
<protein>
    <submittedName>
        <fullName evidence="3">Endonuclease YncB(Thermonuclease family)</fullName>
    </submittedName>
</protein>
<reference evidence="3 4" key="1">
    <citation type="submission" date="2023-07" db="EMBL/GenBank/DDBJ databases">
        <title>Genomic Encyclopedia of Type Strains, Phase IV (KMG-IV): sequencing the most valuable type-strain genomes for metagenomic binning, comparative biology and taxonomic classification.</title>
        <authorList>
            <person name="Goeker M."/>
        </authorList>
    </citation>
    <scope>NUCLEOTIDE SEQUENCE [LARGE SCALE GENOMIC DNA]</scope>
    <source>
        <strain evidence="3 4">DSM 100301</strain>
    </source>
</reference>
<feature type="domain" description="TNase-like" evidence="2">
    <location>
        <begin position="52"/>
        <end position="144"/>
    </location>
</feature>
<feature type="signal peptide" evidence="1">
    <location>
        <begin position="1"/>
        <end position="27"/>
    </location>
</feature>
<accession>A0ABU0IH58</accession>
<evidence type="ECO:0000256" key="1">
    <source>
        <dbReference type="SAM" id="SignalP"/>
    </source>
</evidence>
<dbReference type="Gene3D" id="2.40.50.90">
    <property type="match status" value="1"/>
</dbReference>
<dbReference type="Pfam" id="PF00565">
    <property type="entry name" value="SNase"/>
    <property type="match status" value="1"/>
</dbReference>